<dbReference type="InterPro" id="IPR036390">
    <property type="entry name" value="WH_DNA-bd_sf"/>
</dbReference>
<gene>
    <name evidence="2" type="ORF">GCM10009789_25650</name>
</gene>
<dbReference type="RefSeq" id="WP_344213256.1">
    <property type="nucleotide sequence ID" value="NZ_BAAAOS010000018.1"/>
</dbReference>
<dbReference type="Proteomes" id="UP001500393">
    <property type="component" value="Unassembled WGS sequence"/>
</dbReference>
<dbReference type="Gene3D" id="1.10.10.10">
    <property type="entry name" value="Winged helix-like DNA-binding domain superfamily/Winged helix DNA-binding domain"/>
    <property type="match status" value="1"/>
</dbReference>
<feature type="domain" description="Transcription regulator PadR N-terminal" evidence="1">
    <location>
        <begin position="16"/>
        <end position="88"/>
    </location>
</feature>
<evidence type="ECO:0000313" key="2">
    <source>
        <dbReference type="EMBL" id="GAA1570979.1"/>
    </source>
</evidence>
<dbReference type="SUPFAM" id="SSF46785">
    <property type="entry name" value="Winged helix' DNA-binding domain"/>
    <property type="match status" value="1"/>
</dbReference>
<sequence>MRADAQALKGHLDVLLLATLNDGPQHGYAIKEALREGSGGRFDLPTGTVYPALHRLERAGLITGSWSVVDGRRRRSYQLTAEGHKKLTGERANWREFATAVTTLLEPGPWPTTT</sequence>
<name>A0ABN2D614_9ACTN</name>
<evidence type="ECO:0000313" key="3">
    <source>
        <dbReference type="Proteomes" id="UP001500393"/>
    </source>
</evidence>
<reference evidence="2 3" key="1">
    <citation type="journal article" date="2019" name="Int. J. Syst. Evol. Microbiol.">
        <title>The Global Catalogue of Microorganisms (GCM) 10K type strain sequencing project: providing services to taxonomists for standard genome sequencing and annotation.</title>
        <authorList>
            <consortium name="The Broad Institute Genomics Platform"/>
            <consortium name="The Broad Institute Genome Sequencing Center for Infectious Disease"/>
            <person name="Wu L."/>
            <person name="Ma J."/>
        </authorList>
    </citation>
    <scope>NUCLEOTIDE SEQUENCE [LARGE SCALE GENOMIC DNA]</scope>
    <source>
        <strain evidence="2 3">JCM 14969</strain>
    </source>
</reference>
<dbReference type="InterPro" id="IPR052509">
    <property type="entry name" value="Metal_resp_DNA-bind_regulator"/>
</dbReference>
<comment type="caution">
    <text evidence="2">The sequence shown here is derived from an EMBL/GenBank/DDBJ whole genome shotgun (WGS) entry which is preliminary data.</text>
</comment>
<proteinExistence type="predicted"/>
<dbReference type="InterPro" id="IPR036388">
    <property type="entry name" value="WH-like_DNA-bd_sf"/>
</dbReference>
<accession>A0ABN2D614</accession>
<dbReference type="PANTHER" id="PTHR33169">
    <property type="entry name" value="PADR-FAMILY TRANSCRIPTIONAL REGULATOR"/>
    <property type="match status" value="1"/>
</dbReference>
<dbReference type="PANTHER" id="PTHR33169:SF14">
    <property type="entry name" value="TRANSCRIPTIONAL REGULATOR RV3488"/>
    <property type="match status" value="1"/>
</dbReference>
<organism evidence="2 3">
    <name type="scientific">Kribbella sancticallisti</name>
    <dbReference type="NCBI Taxonomy" id="460087"/>
    <lineage>
        <taxon>Bacteria</taxon>
        <taxon>Bacillati</taxon>
        <taxon>Actinomycetota</taxon>
        <taxon>Actinomycetes</taxon>
        <taxon>Propionibacteriales</taxon>
        <taxon>Kribbellaceae</taxon>
        <taxon>Kribbella</taxon>
    </lineage>
</organism>
<protein>
    <submittedName>
        <fullName evidence="2">Helix-turn-helix transcriptional regulator</fullName>
    </submittedName>
</protein>
<dbReference type="InterPro" id="IPR005149">
    <property type="entry name" value="Tscrpt_reg_PadR_N"/>
</dbReference>
<keyword evidence="3" id="KW-1185">Reference proteome</keyword>
<dbReference type="EMBL" id="BAAAOS010000018">
    <property type="protein sequence ID" value="GAA1570979.1"/>
    <property type="molecule type" value="Genomic_DNA"/>
</dbReference>
<evidence type="ECO:0000259" key="1">
    <source>
        <dbReference type="Pfam" id="PF03551"/>
    </source>
</evidence>
<dbReference type="Pfam" id="PF03551">
    <property type="entry name" value="PadR"/>
    <property type="match status" value="1"/>
</dbReference>